<dbReference type="Proteomes" id="UP000182658">
    <property type="component" value="Unassembled WGS sequence"/>
</dbReference>
<dbReference type="Pfam" id="PF26640">
    <property type="entry name" value="DUF8212"/>
    <property type="match status" value="1"/>
</dbReference>
<dbReference type="InterPro" id="IPR010730">
    <property type="entry name" value="HET"/>
</dbReference>
<sequence length="643" mass="72927">MLNGSTQDTCFQTCAASCLIYAQPGFKRPPLKCFPTFHTTPSSLPYRPSTMRLIKTSTLEMKEFMGDYESRYAILSHTWEKDEITFQEMLQTYDTNDIRKANAIKSKAGYLKIRKAAEVATSMAFEYIWIDTCCIDKSSSAELSEAINSMFRWYKKATVCIAYIADIGAHEVVIDLDGFMIGFMDSKWFTRGWTLQELLAPVNLRFYLKDWKYFEDKSRITEELSHITGIDREVLLTGDVSSTCVAGRMSWASGRVTTRIEDMAYCLLGLFDVNMPLLYGEGDKAFQRLQEEIIKKSDDHTLFAWTQMLTVDEKEEAFALHRGLFARSSREFASFSRYSAANIANRSLTQNFTHPSTITNIGLQTRLQLIPVRHAGDLCIEPPVDTADPENEYLALLNYRDVEQRQGYRYLGRYAIQLKKLIATQSVYVRVRPDITYSMEEEDWNINTTVTDLIIQQSPRIYQPHVSSRLAGFYITLEGPAFKSPFTTTMCTGKRREKSVVDTSKPLDFLPLFRGRGRPKVSGTVIRNAENGLSTGIAFGLNDSADAEPIVCIYQIPQADDAPSIRIAETKRKALSHGMSNVISQPWQQVTTSVRSGHWPFFYESYSVVASTAVRDDKLVCCIKINGWFYDSEVGISPPSSPD</sequence>
<proteinExistence type="predicted"/>
<evidence type="ECO:0000259" key="1">
    <source>
        <dbReference type="Pfam" id="PF06985"/>
    </source>
</evidence>
<evidence type="ECO:0000259" key="2">
    <source>
        <dbReference type="Pfam" id="PF26640"/>
    </source>
</evidence>
<evidence type="ECO:0000313" key="4">
    <source>
        <dbReference type="Proteomes" id="UP000182658"/>
    </source>
</evidence>
<dbReference type="InterPro" id="IPR058525">
    <property type="entry name" value="DUF8212"/>
</dbReference>
<protein>
    <submittedName>
        <fullName evidence="3">HET-domain-containing protein</fullName>
    </submittedName>
</protein>
<dbReference type="PANTHER" id="PTHR10622">
    <property type="entry name" value="HET DOMAIN-CONTAINING PROTEIN"/>
    <property type="match status" value="1"/>
</dbReference>
<organism evidence="3 4">
    <name type="scientific">Coniochaeta ligniaria NRRL 30616</name>
    <dbReference type="NCBI Taxonomy" id="1408157"/>
    <lineage>
        <taxon>Eukaryota</taxon>
        <taxon>Fungi</taxon>
        <taxon>Dikarya</taxon>
        <taxon>Ascomycota</taxon>
        <taxon>Pezizomycotina</taxon>
        <taxon>Sordariomycetes</taxon>
        <taxon>Sordariomycetidae</taxon>
        <taxon>Coniochaetales</taxon>
        <taxon>Coniochaetaceae</taxon>
        <taxon>Coniochaeta</taxon>
    </lineage>
</organism>
<accession>A0A1J7IG47</accession>
<dbReference type="Pfam" id="PF06985">
    <property type="entry name" value="HET"/>
    <property type="match status" value="1"/>
</dbReference>
<dbReference type="STRING" id="1408157.A0A1J7IG47"/>
<dbReference type="AlphaFoldDB" id="A0A1J7IG47"/>
<gene>
    <name evidence="3" type="ORF">CONLIGDRAFT_482639</name>
</gene>
<reference evidence="3 4" key="1">
    <citation type="submission" date="2016-10" db="EMBL/GenBank/DDBJ databases">
        <title>Draft genome sequence of Coniochaeta ligniaria NRRL30616, a lignocellulolytic fungus for bioabatement of inhibitors in plant biomass hydrolysates.</title>
        <authorList>
            <consortium name="DOE Joint Genome Institute"/>
            <person name="Jimenez D.J."/>
            <person name="Hector R.E."/>
            <person name="Riley R."/>
            <person name="Sun H."/>
            <person name="Grigoriev I.V."/>
            <person name="Van Elsas J.D."/>
            <person name="Nichols N.N."/>
        </authorList>
    </citation>
    <scope>NUCLEOTIDE SEQUENCE [LARGE SCALE GENOMIC DNA]</scope>
    <source>
        <strain evidence="3 4">NRRL 30616</strain>
    </source>
</reference>
<keyword evidence="4" id="KW-1185">Reference proteome</keyword>
<feature type="domain" description="Heterokaryon incompatibility" evidence="1">
    <location>
        <begin position="72"/>
        <end position="171"/>
    </location>
</feature>
<evidence type="ECO:0000313" key="3">
    <source>
        <dbReference type="EMBL" id="OIW26663.1"/>
    </source>
</evidence>
<dbReference type="OrthoDB" id="674604at2759"/>
<feature type="domain" description="DUF8212" evidence="2">
    <location>
        <begin position="284"/>
        <end position="405"/>
    </location>
</feature>
<dbReference type="EMBL" id="KV875100">
    <property type="protein sequence ID" value="OIW26663.1"/>
    <property type="molecule type" value="Genomic_DNA"/>
</dbReference>
<name>A0A1J7IG47_9PEZI</name>
<dbReference type="PANTHER" id="PTHR10622:SF10">
    <property type="entry name" value="HET DOMAIN-CONTAINING PROTEIN"/>
    <property type="match status" value="1"/>
</dbReference>
<dbReference type="InParanoid" id="A0A1J7IG47"/>